<evidence type="ECO:0000313" key="2">
    <source>
        <dbReference type="Proteomes" id="UP001159370"/>
    </source>
</evidence>
<proteinExistence type="predicted"/>
<evidence type="ECO:0000313" key="1">
    <source>
        <dbReference type="EMBL" id="MDH6065229.1"/>
    </source>
</evidence>
<dbReference type="AlphaFoldDB" id="A0AA43H155"/>
<name>A0AA43H155_9CYAN</name>
<dbReference type="Proteomes" id="UP001159370">
    <property type="component" value="Unassembled WGS sequence"/>
</dbReference>
<reference evidence="1 2" key="1">
    <citation type="journal article" date="2023" name="J. Phycol.">
        <title>Chrysosporum ovalisporum is synonymous with the true-branching cyanobacterium Umezakia natans (Nostocales/Aphanizomenonaceae).</title>
        <authorList>
            <person name="McGregor G.B."/>
            <person name="Sendall B.C."/>
            <person name="Niiyama Y."/>
            <person name="Tuji A."/>
            <person name="Willis A."/>
        </authorList>
    </citation>
    <scope>NUCLEOTIDE SEQUENCE [LARGE SCALE GENOMIC DNA]</scope>
    <source>
        <strain evidence="1 2">FSS-62</strain>
    </source>
</reference>
<gene>
    <name evidence="1" type="ORF">NWP23_15995</name>
</gene>
<sequence length="61" mass="6903">MLLSFKTPLIPNNNQETAFRKAPGVGGHGYNWANGQIMEVLELRQTDKTVKIPWAIDLHKN</sequence>
<protein>
    <submittedName>
        <fullName evidence="1">Helix-turn-helix domain-containing protein</fullName>
    </submittedName>
</protein>
<accession>A0AA43H155</accession>
<organism evidence="1 2">
    <name type="scientific">Umezakia ovalisporum FSS-62</name>
    <dbReference type="NCBI Taxonomy" id="2971776"/>
    <lineage>
        <taxon>Bacteria</taxon>
        <taxon>Bacillati</taxon>
        <taxon>Cyanobacteriota</taxon>
        <taxon>Cyanophyceae</taxon>
        <taxon>Nostocales</taxon>
        <taxon>Nodulariaceae</taxon>
        <taxon>Umezakia</taxon>
    </lineage>
</organism>
<dbReference type="RefSeq" id="WP_280656300.1">
    <property type="nucleotide sequence ID" value="NZ_JANQDL010000103.1"/>
</dbReference>
<dbReference type="EMBL" id="JANQDL010000103">
    <property type="protein sequence ID" value="MDH6065229.1"/>
    <property type="molecule type" value="Genomic_DNA"/>
</dbReference>
<comment type="caution">
    <text evidence="1">The sequence shown here is derived from an EMBL/GenBank/DDBJ whole genome shotgun (WGS) entry which is preliminary data.</text>
</comment>